<protein>
    <submittedName>
        <fullName evidence="1">Uncharacterized protein</fullName>
    </submittedName>
</protein>
<organism evidence="1 2">
    <name type="scientific">Periconia digitata</name>
    <dbReference type="NCBI Taxonomy" id="1303443"/>
    <lineage>
        <taxon>Eukaryota</taxon>
        <taxon>Fungi</taxon>
        <taxon>Dikarya</taxon>
        <taxon>Ascomycota</taxon>
        <taxon>Pezizomycotina</taxon>
        <taxon>Dothideomycetes</taxon>
        <taxon>Pleosporomycetidae</taxon>
        <taxon>Pleosporales</taxon>
        <taxon>Massarineae</taxon>
        <taxon>Periconiaceae</taxon>
        <taxon>Periconia</taxon>
    </lineage>
</organism>
<proteinExistence type="predicted"/>
<dbReference type="AlphaFoldDB" id="A0A9W4UF59"/>
<name>A0A9W4UF59_9PLEO</name>
<comment type="caution">
    <text evidence="1">The sequence shown here is derived from an EMBL/GenBank/DDBJ whole genome shotgun (WGS) entry which is preliminary data.</text>
</comment>
<evidence type="ECO:0000313" key="1">
    <source>
        <dbReference type="EMBL" id="CAI6333776.1"/>
    </source>
</evidence>
<keyword evidence="2" id="KW-1185">Reference proteome</keyword>
<evidence type="ECO:0000313" key="2">
    <source>
        <dbReference type="Proteomes" id="UP001152607"/>
    </source>
</evidence>
<dbReference type="EMBL" id="CAOQHR010000004">
    <property type="protein sequence ID" value="CAI6333776.1"/>
    <property type="molecule type" value="Genomic_DNA"/>
</dbReference>
<accession>A0A9W4UF59</accession>
<reference evidence="1" key="1">
    <citation type="submission" date="2023-01" db="EMBL/GenBank/DDBJ databases">
        <authorList>
            <person name="Van Ghelder C."/>
            <person name="Rancurel C."/>
        </authorList>
    </citation>
    <scope>NUCLEOTIDE SEQUENCE</scope>
    <source>
        <strain evidence="1">CNCM I-4278</strain>
    </source>
</reference>
<gene>
    <name evidence="1" type="ORF">PDIGIT_LOCUS6825</name>
</gene>
<sequence length="77" mass="8896">MPMRISVPPGHRFPSLRDLLDNSHTHLSTYCQLVNDKAALARSLFIFHITALFRSSYFKISDKRLLTSLHHVRLLGH</sequence>
<dbReference type="Proteomes" id="UP001152607">
    <property type="component" value="Unassembled WGS sequence"/>
</dbReference>